<sequence length="71" mass="8703">MISEKLDELDSLMKEYIEILRQMDIEKDDQKLKELYKKAVEVRAEILVIWNDIEEWLDEILDYLITFNVWP</sequence>
<protein>
    <submittedName>
        <fullName evidence="1">Uncharacterized protein</fullName>
    </submittedName>
</protein>
<reference evidence="1 2" key="1">
    <citation type="submission" date="2017-03" db="EMBL/GenBank/DDBJ databases">
        <title>Sulfur activation and transportation mechanism of thermophilic Archaea Acidianus manzaensis YN-25.</title>
        <authorList>
            <person name="Ma Y."/>
            <person name="Yang Y."/>
            <person name="Xia J."/>
        </authorList>
    </citation>
    <scope>NUCLEOTIDE SEQUENCE [LARGE SCALE GENOMIC DNA]</scope>
    <source>
        <strain evidence="1 2">YN-25</strain>
    </source>
</reference>
<proteinExistence type="predicted"/>
<evidence type="ECO:0000313" key="2">
    <source>
        <dbReference type="Proteomes" id="UP000193404"/>
    </source>
</evidence>
<organism evidence="1 2">
    <name type="scientific">Acidianus manzaensis</name>
    <dbReference type="NCBI Taxonomy" id="282676"/>
    <lineage>
        <taxon>Archaea</taxon>
        <taxon>Thermoproteota</taxon>
        <taxon>Thermoprotei</taxon>
        <taxon>Sulfolobales</taxon>
        <taxon>Sulfolobaceae</taxon>
        <taxon>Acidianus</taxon>
    </lineage>
</organism>
<evidence type="ECO:0000313" key="1">
    <source>
        <dbReference type="EMBL" id="ARM76423.1"/>
    </source>
</evidence>
<dbReference type="GeneID" id="41591379"/>
<dbReference type="KEGG" id="aman:B6F84_10605"/>
<dbReference type="EMBL" id="CP020477">
    <property type="protein sequence ID" value="ARM76423.1"/>
    <property type="molecule type" value="Genomic_DNA"/>
</dbReference>
<gene>
    <name evidence="1" type="ORF">B6F84_10605</name>
</gene>
<keyword evidence="2" id="KW-1185">Reference proteome</keyword>
<dbReference type="AlphaFoldDB" id="A0A1W6K1L1"/>
<dbReference type="RefSeq" id="WP_148692212.1">
    <property type="nucleotide sequence ID" value="NZ_CP020477.1"/>
</dbReference>
<name>A0A1W6K1L1_9CREN</name>
<dbReference type="STRING" id="282676.B6F84_10605"/>
<dbReference type="Proteomes" id="UP000193404">
    <property type="component" value="Chromosome"/>
</dbReference>
<accession>A0A1W6K1L1</accession>